<comment type="caution">
    <text evidence="3">The sequence shown here is derived from an EMBL/GenBank/DDBJ whole genome shotgun (WGS) entry which is preliminary data.</text>
</comment>
<accession>A0AAJ0FNF8</accession>
<organism evidence="3 4">
    <name type="scientific">Phialemonium atrogriseum</name>
    <dbReference type="NCBI Taxonomy" id="1093897"/>
    <lineage>
        <taxon>Eukaryota</taxon>
        <taxon>Fungi</taxon>
        <taxon>Dikarya</taxon>
        <taxon>Ascomycota</taxon>
        <taxon>Pezizomycotina</taxon>
        <taxon>Sordariomycetes</taxon>
        <taxon>Sordariomycetidae</taxon>
        <taxon>Cephalothecales</taxon>
        <taxon>Cephalothecaceae</taxon>
        <taxon>Phialemonium</taxon>
    </lineage>
</organism>
<evidence type="ECO:0000256" key="1">
    <source>
        <dbReference type="SAM" id="Coils"/>
    </source>
</evidence>
<keyword evidence="4" id="KW-1185">Reference proteome</keyword>
<evidence type="ECO:0000313" key="4">
    <source>
        <dbReference type="Proteomes" id="UP001244011"/>
    </source>
</evidence>
<protein>
    <submittedName>
        <fullName evidence="3">Uncharacterized protein</fullName>
    </submittedName>
</protein>
<keyword evidence="1" id="KW-0175">Coiled coil</keyword>
<dbReference type="GeneID" id="85313140"/>
<feature type="region of interest" description="Disordered" evidence="2">
    <location>
        <begin position="1"/>
        <end position="27"/>
    </location>
</feature>
<dbReference type="EMBL" id="MU839009">
    <property type="protein sequence ID" value="KAK1767115.1"/>
    <property type="molecule type" value="Genomic_DNA"/>
</dbReference>
<feature type="coiled-coil region" evidence="1">
    <location>
        <begin position="115"/>
        <end position="198"/>
    </location>
</feature>
<sequence length="250" mass="27302">MAPDADNNGDDEDPAAAALRDPPRQAGRTYISRRTPCAHCVVRMVKWKPQSDAEVTIPAVEPNALVAVELIVPVDTVTMQSRRLGLVVKAIESSGYAENKKELEAAQGAARQALRAEQVQKNKRAEKRKASYNDAAADRKNQRIAWERAADVLEALLAEKEQKNKTVEKSKVTAEDVAASKERELLALERMAEAAEASARSLSGLQAVSEQQAAHVAQLVECQKEFSSRYTAAVRAVLTRPVMMMLQALG</sequence>
<dbReference type="AlphaFoldDB" id="A0AAJ0FNF8"/>
<proteinExistence type="predicted"/>
<evidence type="ECO:0000313" key="3">
    <source>
        <dbReference type="EMBL" id="KAK1767115.1"/>
    </source>
</evidence>
<dbReference type="Proteomes" id="UP001244011">
    <property type="component" value="Unassembled WGS sequence"/>
</dbReference>
<reference evidence="3" key="1">
    <citation type="submission" date="2023-06" db="EMBL/GenBank/DDBJ databases">
        <title>Genome-scale phylogeny and comparative genomics of the fungal order Sordariales.</title>
        <authorList>
            <consortium name="Lawrence Berkeley National Laboratory"/>
            <person name="Hensen N."/>
            <person name="Bonometti L."/>
            <person name="Westerberg I."/>
            <person name="Brannstrom I.O."/>
            <person name="Guillou S."/>
            <person name="Cros-Aarteil S."/>
            <person name="Calhoun S."/>
            <person name="Haridas S."/>
            <person name="Kuo A."/>
            <person name="Mondo S."/>
            <person name="Pangilinan J."/>
            <person name="Riley R."/>
            <person name="Labutti K."/>
            <person name="Andreopoulos B."/>
            <person name="Lipzen A."/>
            <person name="Chen C."/>
            <person name="Yanf M."/>
            <person name="Daum C."/>
            <person name="Ng V."/>
            <person name="Clum A."/>
            <person name="Steindorff A."/>
            <person name="Ohm R."/>
            <person name="Martin F."/>
            <person name="Silar P."/>
            <person name="Natvig D."/>
            <person name="Lalanne C."/>
            <person name="Gautier V."/>
            <person name="Ament-Velasquez S.L."/>
            <person name="Kruys A."/>
            <person name="Hutchinson M.I."/>
            <person name="Powell A.J."/>
            <person name="Barry K."/>
            <person name="Miller A.N."/>
            <person name="Grigoriev I.V."/>
            <person name="Debuchy R."/>
            <person name="Gladieux P."/>
            <person name="Thoren M.H."/>
            <person name="Johannesson H."/>
        </authorList>
    </citation>
    <scope>NUCLEOTIDE SEQUENCE</scope>
    <source>
        <strain evidence="3">8032-3</strain>
    </source>
</reference>
<gene>
    <name evidence="3" type="ORF">QBC33DRAFT_559243</name>
</gene>
<name>A0AAJ0FNF8_9PEZI</name>
<evidence type="ECO:0000256" key="2">
    <source>
        <dbReference type="SAM" id="MobiDB-lite"/>
    </source>
</evidence>
<dbReference type="RefSeq" id="XP_060283328.1">
    <property type="nucleotide sequence ID" value="XM_060429953.1"/>
</dbReference>